<proteinExistence type="predicted"/>
<name>A0A1M5MSW6_9FIRM</name>
<gene>
    <name evidence="2" type="ORF">SAMN02745221_00998</name>
</gene>
<reference evidence="3" key="1">
    <citation type="submission" date="2016-11" db="EMBL/GenBank/DDBJ databases">
        <authorList>
            <person name="Varghese N."/>
            <person name="Submissions S."/>
        </authorList>
    </citation>
    <scope>NUCLEOTIDE SEQUENCE [LARGE SCALE GENOMIC DNA]</scope>
    <source>
        <strain evidence="3">DSM 11003</strain>
    </source>
</reference>
<dbReference type="InterPro" id="IPR019606">
    <property type="entry name" value="GerMN"/>
</dbReference>
<evidence type="ECO:0000259" key="1">
    <source>
        <dbReference type="SMART" id="SM00909"/>
    </source>
</evidence>
<protein>
    <submittedName>
        <fullName evidence="2">Sporulation and spore germination</fullName>
    </submittedName>
</protein>
<dbReference type="PROSITE" id="PS51257">
    <property type="entry name" value="PROKAR_LIPOPROTEIN"/>
    <property type="match status" value="1"/>
</dbReference>
<dbReference type="Proteomes" id="UP000242329">
    <property type="component" value="Unassembled WGS sequence"/>
</dbReference>
<dbReference type="SMART" id="SM00909">
    <property type="entry name" value="Germane"/>
    <property type="match status" value="1"/>
</dbReference>
<keyword evidence="3" id="KW-1185">Reference proteome</keyword>
<dbReference type="STRING" id="1123382.SAMN02745221_00998"/>
<dbReference type="RefSeq" id="WP_073090920.1">
    <property type="nucleotide sequence ID" value="NZ_FQWY01000013.1"/>
</dbReference>
<dbReference type="Pfam" id="PF10646">
    <property type="entry name" value="Germane"/>
    <property type="match status" value="1"/>
</dbReference>
<dbReference type="OrthoDB" id="9809406at2"/>
<evidence type="ECO:0000313" key="3">
    <source>
        <dbReference type="Proteomes" id="UP000242329"/>
    </source>
</evidence>
<sequence>MLRKFGFIMILVILAVCLLSGGCITEDKDVPTLKELIKISRTDDYGKDILEKIREKTKENKNVKDNEVPEGEGKGTEDTIKVDLYFVKSDKSGLEIEERYIERREGIARLTVGELIKGPEDPGFINIFPPGSRLLDINVKPDGVCIVDLSSEVAGVRNSREEKLMVYALVNTLAQFPTIDQVAIRVEGKKVDTVAGYVKWPEAITPDYNM</sequence>
<dbReference type="AlphaFoldDB" id="A0A1M5MSW6"/>
<feature type="domain" description="GerMN" evidence="1">
    <location>
        <begin position="108"/>
        <end position="195"/>
    </location>
</feature>
<evidence type="ECO:0000313" key="2">
    <source>
        <dbReference type="EMBL" id="SHG80192.1"/>
    </source>
</evidence>
<accession>A0A1M5MSW6</accession>
<dbReference type="EMBL" id="FQWY01000013">
    <property type="protein sequence ID" value="SHG80192.1"/>
    <property type="molecule type" value="Genomic_DNA"/>
</dbReference>
<organism evidence="2 3">
    <name type="scientific">Thermosyntropha lipolytica DSM 11003</name>
    <dbReference type="NCBI Taxonomy" id="1123382"/>
    <lineage>
        <taxon>Bacteria</taxon>
        <taxon>Bacillati</taxon>
        <taxon>Bacillota</taxon>
        <taxon>Clostridia</taxon>
        <taxon>Eubacteriales</taxon>
        <taxon>Syntrophomonadaceae</taxon>
        <taxon>Thermosyntropha</taxon>
    </lineage>
</organism>